<keyword evidence="3" id="KW-0326">Glycosidase</keyword>
<evidence type="ECO:0000256" key="2">
    <source>
        <dbReference type="ARBA" id="ARBA00022801"/>
    </source>
</evidence>
<keyword evidence="5" id="KW-1133">Transmembrane helix</keyword>
<accession>A0ABY8EYL8</accession>
<evidence type="ECO:0000256" key="5">
    <source>
        <dbReference type="SAM" id="Phobius"/>
    </source>
</evidence>
<keyword evidence="1 6" id="KW-0732">Signal</keyword>
<evidence type="ECO:0000259" key="7">
    <source>
        <dbReference type="PROSITE" id="PS51762"/>
    </source>
</evidence>
<keyword evidence="9" id="KW-1185">Reference proteome</keyword>
<evidence type="ECO:0000313" key="8">
    <source>
        <dbReference type="EMBL" id="WFD49622.1"/>
    </source>
</evidence>
<sequence length="682" mass="70996">MRVWTVWAVASALVHAAFAVKCGPGSPCPSDAPCCSVQGECGSGAVQCAAGCNPMYSHSPLSCVANPVCANLDFNVTHTAYNRRDVFVPLESFTGDPSAGPFLFESGYLGQGGQGVLFETNKGHASRVSTTRYMLYGTINATLRHDTQKGLISTFGTLSDVGDAIAWKFAGDNQSAAAASYYALNRETNPAGTPLDLGKNYSMADYHTYGLQWDPSGITWTLDGRAVHYVSRREAGAQFPRSPSRVLFTTWGATPQTPRRLRKWAGGAMTYDSSVYTTTGYFAQELTHMYVSCGNLTLANVTVTGGGSQPTSFVYTGKNSSVSGEPEFTLSRDQIQLLSDPTADGPDDVPGSPNLAANGPNTNMYAGGTRNVDTGAGGDASSTSGSGSGGTDNTGNGSGGDDDSSNKVAIGVPVGIGGAVLAGSLALLALYLVRRRRKARAAAAAPPSMAEAPGAAPLGVWSPAARDAPAPAPPAAHPAWVAQPYATSTAATSTAVPGGGGTSLLAYTGDVASTDATTIHMPPSEDTLGDHKSQTSTAYDDDDDDERNVYAYGGASSDDDTTSDTSDDSAAYAPSRRRMHYATHAPRSVQSRLTDAQNAELAEQQAWHELRSAALGTEGDADYLYTPAAAETRAPSSQARAHYARRGAHGTSASVSARSARRDTSATRAHARHRSLYAPDDE</sequence>
<reference evidence="8 9" key="1">
    <citation type="journal article" date="2020" name="Elife">
        <title>Loss of centromere function drives karyotype evolution in closely related Malassezia species.</title>
        <authorList>
            <person name="Sankaranarayanan S.R."/>
            <person name="Ianiri G."/>
            <person name="Coelho M.A."/>
            <person name="Reza M.H."/>
            <person name="Thimmappa B.C."/>
            <person name="Ganguly P."/>
            <person name="Vadnala R.N."/>
            <person name="Sun S."/>
            <person name="Siddharthan R."/>
            <person name="Tellgren-Roth C."/>
            <person name="Dawson T.L."/>
            <person name="Heitman J."/>
            <person name="Sanyal K."/>
        </authorList>
    </citation>
    <scope>NUCLEOTIDE SEQUENCE [LARGE SCALE GENOMIC DNA]</scope>
    <source>
        <strain evidence="8">CBS14141</strain>
    </source>
</reference>
<feature type="region of interest" description="Disordered" evidence="4">
    <location>
        <begin position="516"/>
        <end position="546"/>
    </location>
</feature>
<dbReference type="InterPro" id="IPR013320">
    <property type="entry name" value="ConA-like_dom_sf"/>
</dbReference>
<feature type="domain" description="GH16" evidence="7">
    <location>
        <begin position="54"/>
        <end position="282"/>
    </location>
</feature>
<dbReference type="InterPro" id="IPR000757">
    <property type="entry name" value="Beta-glucanase-like"/>
</dbReference>
<dbReference type="EMBL" id="CP046239">
    <property type="protein sequence ID" value="WFD49622.1"/>
    <property type="molecule type" value="Genomic_DNA"/>
</dbReference>
<keyword evidence="2" id="KW-0378">Hydrolase</keyword>
<feature type="compositionally biased region" description="Low complexity" evidence="4">
    <location>
        <begin position="649"/>
        <end position="658"/>
    </location>
</feature>
<dbReference type="Gene3D" id="2.60.120.200">
    <property type="match status" value="1"/>
</dbReference>
<evidence type="ECO:0000256" key="6">
    <source>
        <dbReference type="SAM" id="SignalP"/>
    </source>
</evidence>
<feature type="region of interest" description="Disordered" evidence="4">
    <location>
        <begin position="338"/>
        <end position="404"/>
    </location>
</feature>
<dbReference type="PANTHER" id="PTHR10963">
    <property type="entry name" value="GLYCOSYL HYDROLASE-RELATED"/>
    <property type="match status" value="1"/>
</dbReference>
<gene>
    <name evidence="8" type="ORF">GLX27_004306</name>
</gene>
<name>A0ABY8EYL8_MALFU</name>
<dbReference type="Pfam" id="PF00722">
    <property type="entry name" value="Glyco_hydro_16"/>
    <property type="match status" value="1"/>
</dbReference>
<proteinExistence type="predicted"/>
<evidence type="ECO:0000256" key="3">
    <source>
        <dbReference type="ARBA" id="ARBA00023295"/>
    </source>
</evidence>
<evidence type="ECO:0000256" key="1">
    <source>
        <dbReference type="ARBA" id="ARBA00022729"/>
    </source>
</evidence>
<feature type="compositionally biased region" description="Gly residues" evidence="4">
    <location>
        <begin position="386"/>
        <end position="399"/>
    </location>
</feature>
<feature type="region of interest" description="Disordered" evidence="4">
    <location>
        <begin position="627"/>
        <end position="682"/>
    </location>
</feature>
<dbReference type="InterPro" id="IPR050546">
    <property type="entry name" value="Glycosyl_Hydrlase_16"/>
</dbReference>
<keyword evidence="5" id="KW-0472">Membrane</keyword>
<evidence type="ECO:0000313" key="9">
    <source>
        <dbReference type="Proteomes" id="UP000818624"/>
    </source>
</evidence>
<organism evidence="8 9">
    <name type="scientific">Malassezia furfur</name>
    <name type="common">Pityriasis versicolor infection agent</name>
    <name type="synonym">Pityrosporum furfur</name>
    <dbReference type="NCBI Taxonomy" id="55194"/>
    <lineage>
        <taxon>Eukaryota</taxon>
        <taxon>Fungi</taxon>
        <taxon>Dikarya</taxon>
        <taxon>Basidiomycota</taxon>
        <taxon>Ustilaginomycotina</taxon>
        <taxon>Malasseziomycetes</taxon>
        <taxon>Malasseziales</taxon>
        <taxon>Malasseziaceae</taxon>
        <taxon>Malassezia</taxon>
    </lineage>
</organism>
<dbReference type="PROSITE" id="PS51762">
    <property type="entry name" value="GH16_2"/>
    <property type="match status" value="1"/>
</dbReference>
<dbReference type="Proteomes" id="UP000818624">
    <property type="component" value="Chromosome 6"/>
</dbReference>
<evidence type="ECO:0000256" key="4">
    <source>
        <dbReference type="SAM" id="MobiDB-lite"/>
    </source>
</evidence>
<dbReference type="SUPFAM" id="SSF49899">
    <property type="entry name" value="Concanavalin A-like lectins/glucanases"/>
    <property type="match status" value="1"/>
</dbReference>
<keyword evidence="5" id="KW-0812">Transmembrane</keyword>
<feature type="chain" id="PRO_5046369487" description="GH16 domain-containing protein" evidence="6">
    <location>
        <begin position="20"/>
        <end position="682"/>
    </location>
</feature>
<feature type="signal peptide" evidence="6">
    <location>
        <begin position="1"/>
        <end position="19"/>
    </location>
</feature>
<feature type="transmembrane region" description="Helical" evidence="5">
    <location>
        <begin position="410"/>
        <end position="433"/>
    </location>
</feature>
<dbReference type="PANTHER" id="PTHR10963:SF22">
    <property type="entry name" value="GLYCOSIDASE CRH2-RELATED"/>
    <property type="match status" value="1"/>
</dbReference>
<protein>
    <recommendedName>
        <fullName evidence="7">GH16 domain-containing protein</fullName>
    </recommendedName>
</protein>